<evidence type="ECO:0000259" key="1">
    <source>
        <dbReference type="PROSITE" id="PS51352"/>
    </source>
</evidence>
<dbReference type="Proteomes" id="UP000240608">
    <property type="component" value="Unassembled WGS sequence"/>
</dbReference>
<dbReference type="PANTHER" id="PTHR42852:SF13">
    <property type="entry name" value="PROTEIN DIPZ"/>
    <property type="match status" value="1"/>
</dbReference>
<accession>A0A2T4DPS1</accession>
<dbReference type="InterPro" id="IPR050553">
    <property type="entry name" value="Thioredoxin_ResA/DsbE_sf"/>
</dbReference>
<dbReference type="Pfam" id="PF00578">
    <property type="entry name" value="AhpC-TSA"/>
    <property type="match status" value="1"/>
</dbReference>
<sequence length="380" mass="44098">MKSRNVSALVLLIVLLSECSSLKENILQKTNIELQKLTSVTYKTEYKNYNPFNGDLVKSYSAETFFDFKSEDSIIGVKYYFNSGQFDYGFNGYYTFYTKEEKKQIIYRTVSVRSELIGIQFLQFSIQNLRDIIPEFLNDSNRVISQLNDTLINKSECFQFDIVEKNSEASYKIYIDKMNYYPKLFIQYLNDEALWEVSYNDFDVLSTISDSLFNYWEQGSDYLIYSTEEHQIAVKSDKKIDKSAITREKAKDWTLPSMDGDSVTLSKIESNLVLIEFWFPYCTGCVSAIPDINEIQKKYKREGLTVYGIEFTKSDSIGLANYIAKYKIESPSLFAGKKVASDYRVLAGPTFFLINKEGEFVYKSEGFFRVELIEAIEKNL</sequence>
<evidence type="ECO:0000313" key="2">
    <source>
        <dbReference type="EMBL" id="PTB95728.1"/>
    </source>
</evidence>
<comment type="caution">
    <text evidence="2">The sequence shown here is derived from an EMBL/GenBank/DDBJ whole genome shotgun (WGS) entry which is preliminary data.</text>
</comment>
<dbReference type="PANTHER" id="PTHR42852">
    <property type="entry name" value="THIOL:DISULFIDE INTERCHANGE PROTEIN DSBE"/>
    <property type="match status" value="1"/>
</dbReference>
<dbReference type="Gene3D" id="3.40.30.10">
    <property type="entry name" value="Glutaredoxin"/>
    <property type="match status" value="1"/>
</dbReference>
<proteinExistence type="predicted"/>
<protein>
    <recommendedName>
        <fullName evidence="1">Thioredoxin domain-containing protein</fullName>
    </recommendedName>
</protein>
<dbReference type="CDD" id="cd02966">
    <property type="entry name" value="TlpA_like_family"/>
    <property type="match status" value="1"/>
</dbReference>
<gene>
    <name evidence="2" type="ORF">C9994_10425</name>
</gene>
<feature type="domain" description="Thioredoxin" evidence="1">
    <location>
        <begin position="244"/>
        <end position="380"/>
    </location>
</feature>
<dbReference type="EMBL" id="PYVU01000090">
    <property type="protein sequence ID" value="PTB95728.1"/>
    <property type="molecule type" value="Genomic_DNA"/>
</dbReference>
<dbReference type="AlphaFoldDB" id="A0A2T4DPS1"/>
<dbReference type="InterPro" id="IPR036249">
    <property type="entry name" value="Thioredoxin-like_sf"/>
</dbReference>
<dbReference type="GO" id="GO:0016491">
    <property type="term" value="F:oxidoreductase activity"/>
    <property type="evidence" value="ECO:0007669"/>
    <property type="project" value="InterPro"/>
</dbReference>
<name>A0A2T4DPS1_9BACT</name>
<dbReference type="SUPFAM" id="SSF52833">
    <property type="entry name" value="Thioredoxin-like"/>
    <property type="match status" value="1"/>
</dbReference>
<dbReference type="InterPro" id="IPR013766">
    <property type="entry name" value="Thioredoxin_domain"/>
</dbReference>
<dbReference type="PROSITE" id="PS51352">
    <property type="entry name" value="THIOREDOXIN_2"/>
    <property type="match status" value="1"/>
</dbReference>
<reference evidence="2 3" key="1">
    <citation type="submission" date="2018-03" db="EMBL/GenBank/DDBJ databases">
        <title>Cross-interface Injection: A General Nanoliter Liquid Handling Method Applied to Single Cells Genome Amplification Automated Nanoliter Liquid Handling Applied to Single Cell Multiple Displacement Amplification.</title>
        <authorList>
            <person name="Yun J."/>
            <person name="Xu P."/>
            <person name="Xu J."/>
            <person name="Dai X."/>
            <person name="Wang Y."/>
            <person name="Zheng X."/>
            <person name="Cao C."/>
            <person name="Yi Q."/>
            <person name="Zhu Y."/>
            <person name="Wang L."/>
            <person name="Dong Z."/>
            <person name="Huang Y."/>
            <person name="Huang L."/>
            <person name="Du W."/>
        </authorList>
    </citation>
    <scope>NUCLEOTIDE SEQUENCE [LARGE SCALE GENOMIC DNA]</scope>
    <source>
        <strain evidence="2 3">Z-D1-2</strain>
    </source>
</reference>
<dbReference type="GO" id="GO:0016209">
    <property type="term" value="F:antioxidant activity"/>
    <property type="evidence" value="ECO:0007669"/>
    <property type="project" value="InterPro"/>
</dbReference>
<organism evidence="2 3">
    <name type="scientific">Marivirga lumbricoides</name>
    <dbReference type="NCBI Taxonomy" id="1046115"/>
    <lineage>
        <taxon>Bacteria</taxon>
        <taxon>Pseudomonadati</taxon>
        <taxon>Bacteroidota</taxon>
        <taxon>Cytophagia</taxon>
        <taxon>Cytophagales</taxon>
        <taxon>Marivirgaceae</taxon>
        <taxon>Marivirga</taxon>
    </lineage>
</organism>
<evidence type="ECO:0000313" key="3">
    <source>
        <dbReference type="Proteomes" id="UP000240608"/>
    </source>
</evidence>
<dbReference type="InterPro" id="IPR000866">
    <property type="entry name" value="AhpC/TSA"/>
</dbReference>